<organism evidence="1 2">
    <name type="scientific">Rhizobium skierniewicense</name>
    <dbReference type="NCBI Taxonomy" id="984260"/>
    <lineage>
        <taxon>Bacteria</taxon>
        <taxon>Pseudomonadati</taxon>
        <taxon>Pseudomonadota</taxon>
        <taxon>Alphaproteobacteria</taxon>
        <taxon>Hyphomicrobiales</taxon>
        <taxon>Rhizobiaceae</taxon>
        <taxon>Rhizobium/Agrobacterium group</taxon>
        <taxon>Rhizobium</taxon>
    </lineage>
</organism>
<comment type="caution">
    <text evidence="1">The sequence shown here is derived from an EMBL/GenBank/DDBJ whole genome shotgun (WGS) entry which is preliminary data.</text>
</comment>
<protein>
    <recommendedName>
        <fullName evidence="3">SGNH/GDSL hydrolase family protein</fullName>
    </recommendedName>
</protein>
<dbReference type="Proteomes" id="UP000565286">
    <property type="component" value="Unassembled WGS sequence"/>
</dbReference>
<accession>A0A7W6C5L2</accession>
<reference evidence="1 2" key="1">
    <citation type="submission" date="2020-08" db="EMBL/GenBank/DDBJ databases">
        <title>Genomic Encyclopedia of Type Strains, Phase IV (KMG-IV): sequencing the most valuable type-strain genomes for metagenomic binning, comparative biology and taxonomic classification.</title>
        <authorList>
            <person name="Goeker M."/>
        </authorList>
    </citation>
    <scope>NUCLEOTIDE SEQUENCE [LARGE SCALE GENOMIC DNA]</scope>
    <source>
        <strain evidence="1 2">DSM 26438</strain>
    </source>
</reference>
<sequence>MLEIVGDSHVIALADAMRLGSCVSSHGPVTLAQMGHGYNFLEPFFAFDGNAVSFTQPPAIAVFEKINPNAPSAIVRHDPRRFVFMFGLYPSFGFDAKNWMTHTVAAWSRDRHFVSTAAFDLIIDETLKQPMAFFQTLVGLNVRFSVASCSPVPASYQRLAGKTNFADGEVAFIYNRFRDRAVAKLAAMGVMYHLPPAEVYDENGAMHDIFAKSPGDYHANPAYGRLMLDKVLGELEAVS</sequence>
<dbReference type="AlphaFoldDB" id="A0A7W6C5L2"/>
<gene>
    <name evidence="1" type="ORF">GGQ73_000799</name>
</gene>
<evidence type="ECO:0000313" key="2">
    <source>
        <dbReference type="Proteomes" id="UP000565286"/>
    </source>
</evidence>
<keyword evidence="2" id="KW-1185">Reference proteome</keyword>
<dbReference type="EMBL" id="JACIDV010000002">
    <property type="protein sequence ID" value="MBB3944874.1"/>
    <property type="molecule type" value="Genomic_DNA"/>
</dbReference>
<dbReference type="RefSeq" id="WP_183894106.1">
    <property type="nucleotide sequence ID" value="NZ_JACIDV010000002.1"/>
</dbReference>
<evidence type="ECO:0000313" key="1">
    <source>
        <dbReference type="EMBL" id="MBB3944874.1"/>
    </source>
</evidence>
<evidence type="ECO:0008006" key="3">
    <source>
        <dbReference type="Google" id="ProtNLM"/>
    </source>
</evidence>
<proteinExistence type="predicted"/>
<name>A0A7W6C5L2_9HYPH</name>